<keyword evidence="2" id="KW-1185">Reference proteome</keyword>
<evidence type="ECO:0000313" key="1">
    <source>
        <dbReference type="EMBL" id="KAL3535567.1"/>
    </source>
</evidence>
<sequence>MDQGTKLSLQSQISDFPIGSGGFLVLVPFGKKVCQQVREIDESALTSAVSSESLASDKSFGPTLKIWSPGWYSRLCVFSQALKFCFLH</sequence>
<dbReference type="AlphaFoldDB" id="A0ABD3AWD9"/>
<gene>
    <name evidence="1" type="ORF">ACH5RR_004028</name>
</gene>
<evidence type="ECO:0000313" key="2">
    <source>
        <dbReference type="Proteomes" id="UP001630127"/>
    </source>
</evidence>
<reference evidence="1 2" key="1">
    <citation type="submission" date="2024-11" db="EMBL/GenBank/DDBJ databases">
        <title>A near-complete genome assembly of Cinchona calisaya.</title>
        <authorList>
            <person name="Lian D.C."/>
            <person name="Zhao X.W."/>
            <person name="Wei L."/>
        </authorList>
    </citation>
    <scope>NUCLEOTIDE SEQUENCE [LARGE SCALE GENOMIC DNA]</scope>
    <source>
        <tissue evidence="1">Nenye</tissue>
    </source>
</reference>
<name>A0ABD3AWD9_9GENT</name>
<dbReference type="Proteomes" id="UP001630127">
    <property type="component" value="Unassembled WGS sequence"/>
</dbReference>
<proteinExistence type="predicted"/>
<protein>
    <submittedName>
        <fullName evidence="1">Uncharacterized protein</fullName>
    </submittedName>
</protein>
<dbReference type="EMBL" id="JBJUIK010000002">
    <property type="protein sequence ID" value="KAL3535567.1"/>
    <property type="molecule type" value="Genomic_DNA"/>
</dbReference>
<comment type="caution">
    <text evidence="1">The sequence shown here is derived from an EMBL/GenBank/DDBJ whole genome shotgun (WGS) entry which is preliminary data.</text>
</comment>
<organism evidence="1 2">
    <name type="scientific">Cinchona calisaya</name>
    <dbReference type="NCBI Taxonomy" id="153742"/>
    <lineage>
        <taxon>Eukaryota</taxon>
        <taxon>Viridiplantae</taxon>
        <taxon>Streptophyta</taxon>
        <taxon>Embryophyta</taxon>
        <taxon>Tracheophyta</taxon>
        <taxon>Spermatophyta</taxon>
        <taxon>Magnoliopsida</taxon>
        <taxon>eudicotyledons</taxon>
        <taxon>Gunneridae</taxon>
        <taxon>Pentapetalae</taxon>
        <taxon>asterids</taxon>
        <taxon>lamiids</taxon>
        <taxon>Gentianales</taxon>
        <taxon>Rubiaceae</taxon>
        <taxon>Cinchonoideae</taxon>
        <taxon>Cinchoneae</taxon>
        <taxon>Cinchona</taxon>
    </lineage>
</organism>
<accession>A0ABD3AWD9</accession>